<gene>
    <name evidence="2" type="ORF">NECAME_06112</name>
</gene>
<sequence>MTWPSEKKNLQEENDSESEEDTNSQRQIRFLAKLPKRVGDDYLIHSFSQKDWTKLQARAVVNDLMNRLNHLVELETVLMDSRKSCITKTEIQRISSYIEHECTREKTERMNGMYLEYCILRRLSDSNMYFCCQVEVIHVKQKNLSDGINCLIFG</sequence>
<dbReference type="Proteomes" id="UP000053676">
    <property type="component" value="Unassembled WGS sequence"/>
</dbReference>
<name>W2TYD6_NECAM</name>
<proteinExistence type="predicted"/>
<keyword evidence="3" id="KW-1185">Reference proteome</keyword>
<protein>
    <submittedName>
        <fullName evidence="2">Uncharacterized protein</fullName>
    </submittedName>
</protein>
<dbReference type="OrthoDB" id="5861528at2759"/>
<feature type="compositionally biased region" description="Basic and acidic residues" evidence="1">
    <location>
        <begin position="1"/>
        <end position="11"/>
    </location>
</feature>
<organism evidence="2 3">
    <name type="scientific">Necator americanus</name>
    <name type="common">Human hookworm</name>
    <dbReference type="NCBI Taxonomy" id="51031"/>
    <lineage>
        <taxon>Eukaryota</taxon>
        <taxon>Metazoa</taxon>
        <taxon>Ecdysozoa</taxon>
        <taxon>Nematoda</taxon>
        <taxon>Chromadorea</taxon>
        <taxon>Rhabditida</taxon>
        <taxon>Rhabditina</taxon>
        <taxon>Rhabditomorpha</taxon>
        <taxon>Strongyloidea</taxon>
        <taxon>Ancylostomatidae</taxon>
        <taxon>Bunostominae</taxon>
        <taxon>Necator</taxon>
    </lineage>
</organism>
<dbReference type="EMBL" id="KI657613">
    <property type="protein sequence ID" value="ETN86037.1"/>
    <property type="molecule type" value="Genomic_DNA"/>
</dbReference>
<feature type="region of interest" description="Disordered" evidence="1">
    <location>
        <begin position="1"/>
        <end position="25"/>
    </location>
</feature>
<evidence type="ECO:0000313" key="2">
    <source>
        <dbReference type="EMBL" id="ETN86037.1"/>
    </source>
</evidence>
<dbReference type="KEGG" id="nai:NECAME_06112"/>
<evidence type="ECO:0000313" key="3">
    <source>
        <dbReference type="Proteomes" id="UP000053676"/>
    </source>
</evidence>
<evidence type="ECO:0000256" key="1">
    <source>
        <dbReference type="SAM" id="MobiDB-lite"/>
    </source>
</evidence>
<feature type="compositionally biased region" description="Acidic residues" evidence="1">
    <location>
        <begin position="12"/>
        <end position="22"/>
    </location>
</feature>
<reference evidence="3" key="1">
    <citation type="journal article" date="2014" name="Nat. Genet.">
        <title>Genome of the human hookworm Necator americanus.</title>
        <authorList>
            <person name="Tang Y.T."/>
            <person name="Gao X."/>
            <person name="Rosa B.A."/>
            <person name="Abubucker S."/>
            <person name="Hallsworth-Pepin K."/>
            <person name="Martin J."/>
            <person name="Tyagi R."/>
            <person name="Heizer E."/>
            <person name="Zhang X."/>
            <person name="Bhonagiri-Palsikar V."/>
            <person name="Minx P."/>
            <person name="Warren W.C."/>
            <person name="Wang Q."/>
            <person name="Zhan B."/>
            <person name="Hotez P.J."/>
            <person name="Sternberg P.W."/>
            <person name="Dougall A."/>
            <person name="Gaze S.T."/>
            <person name="Mulvenna J."/>
            <person name="Sotillo J."/>
            <person name="Ranganathan S."/>
            <person name="Rabelo E.M."/>
            <person name="Wilson R.K."/>
            <person name="Felgner P.L."/>
            <person name="Bethony J."/>
            <person name="Hawdon J.M."/>
            <person name="Gasser R.B."/>
            <person name="Loukas A."/>
            <person name="Mitreva M."/>
        </authorList>
    </citation>
    <scope>NUCLEOTIDE SEQUENCE [LARGE SCALE GENOMIC DNA]</scope>
</reference>
<accession>W2TYD6</accession>
<dbReference type="AlphaFoldDB" id="W2TYD6"/>